<dbReference type="AlphaFoldDB" id="A0A7W7D4R2"/>
<dbReference type="InterPro" id="IPR018487">
    <property type="entry name" value="Hemopexin-like_repeat"/>
</dbReference>
<dbReference type="InterPro" id="IPR001574">
    <property type="entry name" value="Ribosome_inactivat_prot"/>
</dbReference>
<organism evidence="1 2">
    <name type="scientific">Sphaerisporangium siamense</name>
    <dbReference type="NCBI Taxonomy" id="795645"/>
    <lineage>
        <taxon>Bacteria</taxon>
        <taxon>Bacillati</taxon>
        <taxon>Actinomycetota</taxon>
        <taxon>Actinomycetes</taxon>
        <taxon>Streptosporangiales</taxon>
        <taxon>Streptosporangiaceae</taxon>
        <taxon>Sphaerisporangium</taxon>
    </lineage>
</organism>
<dbReference type="InterPro" id="IPR016138">
    <property type="entry name" value="Ribosome_inactivat_prot_sub1"/>
</dbReference>
<reference evidence="1 2" key="1">
    <citation type="submission" date="2020-08" db="EMBL/GenBank/DDBJ databases">
        <title>Sequencing the genomes of 1000 actinobacteria strains.</title>
        <authorList>
            <person name="Klenk H.-P."/>
        </authorList>
    </citation>
    <scope>NUCLEOTIDE SEQUENCE [LARGE SCALE GENOMIC DNA]</scope>
    <source>
        <strain evidence="1 2">DSM 45784</strain>
    </source>
</reference>
<keyword evidence="2" id="KW-1185">Reference proteome</keyword>
<comment type="caution">
    <text evidence="1">The sequence shown here is derived from an EMBL/GenBank/DDBJ whole genome shotgun (WGS) entry which is preliminary data.</text>
</comment>
<dbReference type="GO" id="GO:0017148">
    <property type="term" value="P:negative regulation of translation"/>
    <property type="evidence" value="ECO:0007669"/>
    <property type="project" value="InterPro"/>
</dbReference>
<gene>
    <name evidence="1" type="ORF">BJ982_001834</name>
</gene>
<dbReference type="InterPro" id="IPR036041">
    <property type="entry name" value="Ribosome-inact_prot_sf"/>
</dbReference>
<dbReference type="SUPFAM" id="SSF56371">
    <property type="entry name" value="Ribosome inactivating proteins (RIP)"/>
    <property type="match status" value="1"/>
</dbReference>
<dbReference type="Pfam" id="PF00161">
    <property type="entry name" value="RIP"/>
    <property type="match status" value="1"/>
</dbReference>
<evidence type="ECO:0000313" key="1">
    <source>
        <dbReference type="EMBL" id="MBB4700290.1"/>
    </source>
</evidence>
<dbReference type="Proteomes" id="UP000542210">
    <property type="component" value="Unassembled WGS sequence"/>
</dbReference>
<dbReference type="PANTHER" id="PTHR33453">
    <property type="match status" value="1"/>
</dbReference>
<sequence length="738" mass="81358">MPLLEPMTTLDLTKQEGYEQDYLQFIRALRRGLTRNGSLQFGTYTRDGETRVVYRVDDAADPTTRDGYFSVRLTAGDGGAVDLYIRRDNLYSIGFAQVDARGNARRFYYLGGEDDRRRVGALDLVPDRDLVGLGIGENYQDLERAAGTGRTSITMSRSGLDQRVRDLLLDSPSTAQAAQGILLLTEMICEATRFYYISRAVHAAWSQYTSVDADTRRQMSDLERNWQVISLDIQRRGENPLPADDARTYPPLTVGTLTFTTVFEVAAALAVMYLKTGSAGRSGYADATVLAAADDGDIRYPVIDAAVNLRDSDNAVVFFQANEIMLYDVSKDTILVGPLPISYSWPALAGTDFADGVSAATAIPGATATLWLFRGSKYVRYSATDQSILVGPKEIYDGWPGLRGTAFVDYIDAAVKDPSGANAVYLFRGPEVVRYNLDNDTITGPSLITNALPGLEQTDFVHGVSAALACPGFQNQVWLFRDDEYLRYNTYDCQIRIEPKPIAAGWSGLQNKLFVDRIDAALPHPTANDEIWFFRDGYYLRFNATNNVISHVVTPIAEGWQGLKAHGEFTRRIDAALENPQNRTQAWFFHGHSYLTYDVEADSVVRGPLLIEDGWAGLGSAGFDHIDAAVPVPGSPDDAWLFKDDQYLRYSLTSSHVLIGPKPIEAGWAGLRGTGFAERIDAAVRYTGPESQLWLFSGNAYVRYDLGSDSIVIGPKAIINGWNLNLPVAPFPKPTTAD</sequence>
<dbReference type="GO" id="GO:0030598">
    <property type="term" value="F:rRNA N-glycosylase activity"/>
    <property type="evidence" value="ECO:0007669"/>
    <property type="project" value="InterPro"/>
</dbReference>
<accession>A0A7W7D4R2</accession>
<dbReference type="EMBL" id="JACHND010000001">
    <property type="protein sequence ID" value="MBB4700290.1"/>
    <property type="molecule type" value="Genomic_DNA"/>
</dbReference>
<dbReference type="SMART" id="SM00120">
    <property type="entry name" value="HX"/>
    <property type="match status" value="8"/>
</dbReference>
<name>A0A7W7D4R2_9ACTN</name>
<dbReference type="RefSeq" id="WP_184878351.1">
    <property type="nucleotide sequence ID" value="NZ_BOOV01000030.1"/>
</dbReference>
<dbReference type="Gene3D" id="3.40.420.10">
    <property type="entry name" value="Ricin (A subunit), domain 1"/>
    <property type="match status" value="1"/>
</dbReference>
<evidence type="ECO:0000313" key="2">
    <source>
        <dbReference type="Proteomes" id="UP000542210"/>
    </source>
</evidence>
<proteinExistence type="predicted"/>
<dbReference type="Gene3D" id="2.110.10.10">
    <property type="entry name" value="Hemopexin-like domain"/>
    <property type="match status" value="3"/>
</dbReference>
<dbReference type="SUPFAM" id="SSF50923">
    <property type="entry name" value="Hemopexin-like domain"/>
    <property type="match status" value="3"/>
</dbReference>
<protein>
    <submittedName>
        <fullName evidence="1">Uncharacterized protein</fullName>
    </submittedName>
</protein>
<dbReference type="Pfam" id="PF00045">
    <property type="entry name" value="Hemopexin"/>
    <property type="match status" value="1"/>
</dbReference>
<dbReference type="PANTHER" id="PTHR33453:SF34">
    <property type="entry name" value="RIBOSOME-INACTIVATING PROTEIN"/>
    <property type="match status" value="1"/>
</dbReference>
<dbReference type="PRINTS" id="PR00396">
    <property type="entry name" value="SHIGARICIN"/>
</dbReference>
<dbReference type="PROSITE" id="PS51642">
    <property type="entry name" value="HEMOPEXIN_2"/>
    <property type="match status" value="7"/>
</dbReference>
<dbReference type="InterPro" id="IPR017989">
    <property type="entry name" value="Ribosome_inactivat_1/2"/>
</dbReference>
<dbReference type="InterPro" id="IPR036375">
    <property type="entry name" value="Hemopexin-like_dom_sf"/>
</dbReference>